<dbReference type="GO" id="GO:0016020">
    <property type="term" value="C:membrane"/>
    <property type="evidence" value="ECO:0007669"/>
    <property type="project" value="InterPro"/>
</dbReference>
<keyword evidence="2" id="KW-0472">Membrane</keyword>
<dbReference type="EMBL" id="RCTF01000005">
    <property type="protein sequence ID" value="RLP79695.1"/>
    <property type="molecule type" value="Genomic_DNA"/>
</dbReference>
<name>A0A3L7AI94_9HYPH</name>
<feature type="region of interest" description="Disordered" evidence="1">
    <location>
        <begin position="19"/>
        <end position="47"/>
    </location>
</feature>
<evidence type="ECO:0000256" key="1">
    <source>
        <dbReference type="SAM" id="MobiDB-lite"/>
    </source>
</evidence>
<dbReference type="PANTHER" id="PTHR22911">
    <property type="entry name" value="ACYL-MALONYL CONDENSING ENZYME-RELATED"/>
    <property type="match status" value="1"/>
</dbReference>
<keyword evidence="2" id="KW-1133">Transmembrane helix</keyword>
<dbReference type="Gene3D" id="1.10.3730.20">
    <property type="match status" value="1"/>
</dbReference>
<feature type="transmembrane region" description="Helical" evidence="2">
    <location>
        <begin position="287"/>
        <end position="304"/>
    </location>
</feature>
<feature type="domain" description="EamA" evidence="3">
    <location>
        <begin position="54"/>
        <end position="186"/>
    </location>
</feature>
<dbReference type="AlphaFoldDB" id="A0A3L7AI94"/>
<feature type="transmembrane region" description="Helical" evidence="2">
    <location>
        <begin position="310"/>
        <end position="328"/>
    </location>
</feature>
<dbReference type="InterPro" id="IPR000620">
    <property type="entry name" value="EamA_dom"/>
</dbReference>
<reference evidence="4 5" key="1">
    <citation type="submission" date="2018-10" db="EMBL/GenBank/DDBJ databases">
        <title>Xanthobacter tagetidis genome sequencing and assembly.</title>
        <authorList>
            <person name="Maclea K.S."/>
            <person name="Goen A.E."/>
            <person name="Fatima S.A."/>
        </authorList>
    </citation>
    <scope>NUCLEOTIDE SEQUENCE [LARGE SCALE GENOMIC DNA]</scope>
    <source>
        <strain evidence="4 5">ATCC 700314</strain>
    </source>
</reference>
<evidence type="ECO:0000256" key="2">
    <source>
        <dbReference type="SAM" id="Phobius"/>
    </source>
</evidence>
<sequence length="357" mass="37231">MARRSGARVPPLAVFPEFQRPHALPSDPSDPAPAIPRPAHGRGGSAMSAASNVRGMVAMIASMVMFITNDTLLKVALHDVPLSQALALRSLFAALLLLALVAQAGQLGLVLHAFRPRVLARSGLDTLTTFLYVGALAVMPIASTTTIYLSTPLITVALAVPLLGERVSVSQWCAVAVGFAGAVIVMRPDPETFQLVALLPLVAALSGSLRDIVTRNIGMEIPGAVVGVSTTLVLGLACALCAPFEPWRLPSALVVGQLAVSALTFALGTLLLVYAFRNAPVSVVSPLRYVLVFGAIVSGFVVFGELPDGWAWIGIVLVVGAGLYSIQAEHRRSRRARREGAAGAPAHPTVALAAPKD</sequence>
<dbReference type="SUPFAM" id="SSF103481">
    <property type="entry name" value="Multidrug resistance efflux transporter EmrE"/>
    <property type="match status" value="2"/>
</dbReference>
<feature type="region of interest" description="Disordered" evidence="1">
    <location>
        <begin position="337"/>
        <end position="357"/>
    </location>
</feature>
<feature type="transmembrane region" description="Helical" evidence="2">
    <location>
        <begin position="192"/>
        <end position="209"/>
    </location>
</feature>
<protein>
    <submittedName>
        <fullName evidence="4">DMT family transporter</fullName>
    </submittedName>
</protein>
<organism evidence="4 5">
    <name type="scientific">Xanthobacter tagetidis</name>
    <dbReference type="NCBI Taxonomy" id="60216"/>
    <lineage>
        <taxon>Bacteria</taxon>
        <taxon>Pseudomonadati</taxon>
        <taxon>Pseudomonadota</taxon>
        <taxon>Alphaproteobacteria</taxon>
        <taxon>Hyphomicrobiales</taxon>
        <taxon>Xanthobacteraceae</taxon>
        <taxon>Xanthobacter</taxon>
    </lineage>
</organism>
<gene>
    <name evidence="4" type="ORF">D9R14_08570</name>
</gene>
<dbReference type="Pfam" id="PF00892">
    <property type="entry name" value="EamA"/>
    <property type="match status" value="2"/>
</dbReference>
<evidence type="ECO:0000313" key="4">
    <source>
        <dbReference type="EMBL" id="RLP79695.1"/>
    </source>
</evidence>
<comment type="caution">
    <text evidence="4">The sequence shown here is derived from an EMBL/GenBank/DDBJ whole genome shotgun (WGS) entry which is preliminary data.</text>
</comment>
<feature type="transmembrane region" description="Helical" evidence="2">
    <location>
        <begin position="221"/>
        <end position="242"/>
    </location>
</feature>
<dbReference type="OrthoDB" id="9815809at2"/>
<feature type="transmembrane region" description="Helical" evidence="2">
    <location>
        <begin position="46"/>
        <end position="67"/>
    </location>
</feature>
<feature type="transmembrane region" description="Helical" evidence="2">
    <location>
        <begin position="87"/>
        <end position="111"/>
    </location>
</feature>
<keyword evidence="2" id="KW-0812">Transmembrane</keyword>
<keyword evidence="5" id="KW-1185">Reference proteome</keyword>
<dbReference type="InterPro" id="IPR037185">
    <property type="entry name" value="EmrE-like"/>
</dbReference>
<feature type="transmembrane region" description="Helical" evidence="2">
    <location>
        <begin position="254"/>
        <end position="275"/>
    </location>
</feature>
<dbReference type="PANTHER" id="PTHR22911:SF135">
    <property type="entry name" value="BLR4310 PROTEIN"/>
    <property type="match status" value="1"/>
</dbReference>
<dbReference type="Proteomes" id="UP000269692">
    <property type="component" value="Unassembled WGS sequence"/>
</dbReference>
<evidence type="ECO:0000259" key="3">
    <source>
        <dbReference type="Pfam" id="PF00892"/>
    </source>
</evidence>
<feature type="transmembrane region" description="Helical" evidence="2">
    <location>
        <begin position="123"/>
        <end position="141"/>
    </location>
</feature>
<evidence type="ECO:0000313" key="5">
    <source>
        <dbReference type="Proteomes" id="UP000269692"/>
    </source>
</evidence>
<feature type="domain" description="EamA" evidence="3">
    <location>
        <begin position="198"/>
        <end position="321"/>
    </location>
</feature>
<proteinExistence type="predicted"/>
<accession>A0A3L7AI94</accession>